<reference evidence="2" key="1">
    <citation type="submission" date="2021-03" db="EMBL/GenBank/DDBJ databases">
        <title>A new species, PO-11, isolated from a karst cave deposit.</title>
        <authorList>
            <person name="Zhaoxiaoyong W."/>
        </authorList>
    </citation>
    <scope>NUCLEOTIDE SEQUENCE</scope>
    <source>
        <strain evidence="2">PO-11</strain>
    </source>
</reference>
<keyword evidence="1" id="KW-0472">Membrane</keyword>
<feature type="transmembrane region" description="Helical" evidence="1">
    <location>
        <begin position="83"/>
        <end position="100"/>
    </location>
</feature>
<keyword evidence="3" id="KW-1185">Reference proteome</keyword>
<sequence length="175" mass="18584">MTHEIDSPRGTQHPDRIQVPITVAERARALDHSVTQALRPVALPALRVMLGILFLWFGGLKVIGRSPVAGLIGQTLPFGNDHLVLLLLGLAELALGALLISGMFIRLSVLASAMHLAGTFSTFAMAPELMFSDGNPLLLTTDGEFVTKNGLLIAATLVLITHTSRPPKGPKPEAA</sequence>
<evidence type="ECO:0000313" key="3">
    <source>
        <dbReference type="Proteomes" id="UP000664164"/>
    </source>
</evidence>
<keyword evidence="1" id="KW-1133">Transmembrane helix</keyword>
<dbReference type="EMBL" id="JAFNLL010000048">
    <property type="protein sequence ID" value="MBO1269519.1"/>
    <property type="molecule type" value="Genomic_DNA"/>
</dbReference>
<name>A0A939KL31_9MICC</name>
<comment type="caution">
    <text evidence="2">The sequence shown here is derived from an EMBL/GenBank/DDBJ whole genome shotgun (WGS) entry which is preliminary data.</text>
</comment>
<accession>A0A939KL31</accession>
<protein>
    <submittedName>
        <fullName evidence="2">DoxX family membrane protein</fullName>
    </submittedName>
</protein>
<feature type="transmembrane region" description="Helical" evidence="1">
    <location>
        <begin position="45"/>
        <end position="63"/>
    </location>
</feature>
<evidence type="ECO:0000256" key="1">
    <source>
        <dbReference type="SAM" id="Phobius"/>
    </source>
</evidence>
<organism evidence="2 3">
    <name type="scientific">Arthrobacter cavernae</name>
    <dbReference type="NCBI Taxonomy" id="2817681"/>
    <lineage>
        <taxon>Bacteria</taxon>
        <taxon>Bacillati</taxon>
        <taxon>Actinomycetota</taxon>
        <taxon>Actinomycetes</taxon>
        <taxon>Micrococcales</taxon>
        <taxon>Micrococcaceae</taxon>
        <taxon>Arthrobacter</taxon>
    </lineage>
</organism>
<dbReference type="RefSeq" id="WP_207617376.1">
    <property type="nucleotide sequence ID" value="NZ_JAFNLL010000048.1"/>
</dbReference>
<dbReference type="AlphaFoldDB" id="A0A939KL31"/>
<dbReference type="Proteomes" id="UP000664164">
    <property type="component" value="Unassembled WGS sequence"/>
</dbReference>
<keyword evidence="1" id="KW-0812">Transmembrane</keyword>
<evidence type="ECO:0000313" key="2">
    <source>
        <dbReference type="EMBL" id="MBO1269519.1"/>
    </source>
</evidence>
<gene>
    <name evidence="2" type="ORF">J1902_16365</name>
</gene>
<proteinExistence type="predicted"/>